<dbReference type="EMBL" id="FPCH01000001">
    <property type="protein sequence ID" value="SFV25859.1"/>
    <property type="molecule type" value="Genomic_DNA"/>
</dbReference>
<feature type="domain" description="FAD-binding" evidence="6">
    <location>
        <begin position="9"/>
        <end position="351"/>
    </location>
</feature>
<keyword evidence="2" id="KW-0285">Flavoprotein</keyword>
<evidence type="ECO:0000259" key="6">
    <source>
        <dbReference type="Pfam" id="PF01494"/>
    </source>
</evidence>
<dbReference type="STRING" id="51670.SAMN04488557_0203"/>
<dbReference type="AlphaFoldDB" id="A0A1I7MTX2"/>
<dbReference type="PANTHER" id="PTHR13789">
    <property type="entry name" value="MONOOXYGENASE"/>
    <property type="match status" value="1"/>
</dbReference>
<dbReference type="RefSeq" id="WP_092862996.1">
    <property type="nucleotide sequence ID" value="NZ_FPCH01000001.1"/>
</dbReference>
<organism evidence="7 8">
    <name type="scientific">Hyphomicrobium facile</name>
    <dbReference type="NCBI Taxonomy" id="51670"/>
    <lineage>
        <taxon>Bacteria</taxon>
        <taxon>Pseudomonadati</taxon>
        <taxon>Pseudomonadota</taxon>
        <taxon>Alphaproteobacteria</taxon>
        <taxon>Hyphomicrobiales</taxon>
        <taxon>Hyphomicrobiaceae</taxon>
        <taxon>Hyphomicrobium</taxon>
    </lineage>
</organism>
<proteinExistence type="predicted"/>
<dbReference type="SUPFAM" id="SSF54373">
    <property type="entry name" value="FAD-linked reductases, C-terminal domain"/>
    <property type="match status" value="1"/>
</dbReference>
<evidence type="ECO:0000256" key="5">
    <source>
        <dbReference type="ARBA" id="ARBA00023033"/>
    </source>
</evidence>
<keyword evidence="8" id="KW-1185">Reference proteome</keyword>
<dbReference type="PANTHER" id="PTHR13789:SF318">
    <property type="entry name" value="GERANYLGERANYL DIPHOSPHATE REDUCTASE"/>
    <property type="match status" value="1"/>
</dbReference>
<dbReference type="GO" id="GO:0071949">
    <property type="term" value="F:FAD binding"/>
    <property type="evidence" value="ECO:0007669"/>
    <property type="project" value="InterPro"/>
</dbReference>
<comment type="cofactor">
    <cofactor evidence="1">
        <name>FAD</name>
        <dbReference type="ChEBI" id="CHEBI:57692"/>
    </cofactor>
</comment>
<sequence>MTAEPGRAVVAGAGIGGLAAAIALARTGIDVRVCERRSEFPEEGAGIQIGPNGARILRDLGVAEFLEKAVASPDVLSVRDGATGRELTRLPLGRWIAERHGAPYWTAHRRDLHIALRARAEAEPRITVTRGTEIVSFASERDRVRAITANGETLEASLLVGADGLWSALRDEINGSKAALIPVGKTAFRSVAPAEHLPSGLVPNAVHIWLAPGAHAVHYPVNGGRDIALVVISDDALRIEGWDSPAVADTVKLKVGVFAEPLRTLVHRAANWRSWSLYRMPPLDRWTSGRAALLGDAAHPVLPFLAQGAVMALEDAVTLANSVAARKGDIETALGEYERARRTRVAKVAEASERNGRIYHMQGAMAVARNATMKLAPPNRVMAGFDWLYGWKPGPC</sequence>
<dbReference type="PRINTS" id="PR00420">
    <property type="entry name" value="RNGMNOXGNASE"/>
</dbReference>
<evidence type="ECO:0000256" key="3">
    <source>
        <dbReference type="ARBA" id="ARBA00022827"/>
    </source>
</evidence>
<dbReference type="Proteomes" id="UP000199423">
    <property type="component" value="Unassembled WGS sequence"/>
</dbReference>
<dbReference type="Gene3D" id="3.50.50.60">
    <property type="entry name" value="FAD/NAD(P)-binding domain"/>
    <property type="match status" value="1"/>
</dbReference>
<dbReference type="Pfam" id="PF01494">
    <property type="entry name" value="FAD_binding_3"/>
    <property type="match status" value="1"/>
</dbReference>
<accession>A0A1I7MTX2</accession>
<keyword evidence="5" id="KW-0503">Monooxygenase</keyword>
<dbReference type="InterPro" id="IPR036188">
    <property type="entry name" value="FAD/NAD-bd_sf"/>
</dbReference>
<evidence type="ECO:0000313" key="7">
    <source>
        <dbReference type="EMBL" id="SFV25859.1"/>
    </source>
</evidence>
<evidence type="ECO:0000256" key="2">
    <source>
        <dbReference type="ARBA" id="ARBA00022630"/>
    </source>
</evidence>
<gene>
    <name evidence="7" type="ORF">SAMN04488557_0203</name>
</gene>
<keyword evidence="4" id="KW-0560">Oxidoreductase</keyword>
<evidence type="ECO:0000313" key="8">
    <source>
        <dbReference type="Proteomes" id="UP000199423"/>
    </source>
</evidence>
<dbReference type="InterPro" id="IPR050493">
    <property type="entry name" value="FAD-dep_Monooxygenase_BioMet"/>
</dbReference>
<dbReference type="InterPro" id="IPR002938">
    <property type="entry name" value="FAD-bd"/>
</dbReference>
<dbReference type="SUPFAM" id="SSF51905">
    <property type="entry name" value="FAD/NAD(P)-binding domain"/>
    <property type="match status" value="1"/>
</dbReference>
<dbReference type="GO" id="GO:0004497">
    <property type="term" value="F:monooxygenase activity"/>
    <property type="evidence" value="ECO:0007669"/>
    <property type="project" value="UniProtKB-KW"/>
</dbReference>
<evidence type="ECO:0000256" key="4">
    <source>
        <dbReference type="ARBA" id="ARBA00023002"/>
    </source>
</evidence>
<reference evidence="8" key="1">
    <citation type="submission" date="2016-10" db="EMBL/GenBank/DDBJ databases">
        <authorList>
            <person name="Varghese N."/>
            <person name="Submissions S."/>
        </authorList>
    </citation>
    <scope>NUCLEOTIDE SEQUENCE [LARGE SCALE GENOMIC DNA]</scope>
    <source>
        <strain evidence="8">DSM 1565</strain>
    </source>
</reference>
<keyword evidence="3" id="KW-0274">FAD</keyword>
<evidence type="ECO:0000256" key="1">
    <source>
        <dbReference type="ARBA" id="ARBA00001974"/>
    </source>
</evidence>
<protein>
    <submittedName>
        <fullName evidence="7">Salicylate hydroxylase</fullName>
    </submittedName>
</protein>
<dbReference type="OrthoDB" id="4230779at2"/>
<name>A0A1I7MTX2_9HYPH</name>